<dbReference type="AlphaFoldDB" id="A0A645C7T8"/>
<proteinExistence type="predicted"/>
<comment type="caution">
    <text evidence="1">The sequence shown here is derived from an EMBL/GenBank/DDBJ whole genome shotgun (WGS) entry which is preliminary data.</text>
</comment>
<name>A0A645C7T8_9ZZZZ</name>
<gene>
    <name evidence="1" type="ORF">SDC9_117036</name>
</gene>
<organism evidence="1">
    <name type="scientific">bioreactor metagenome</name>
    <dbReference type="NCBI Taxonomy" id="1076179"/>
    <lineage>
        <taxon>unclassified sequences</taxon>
        <taxon>metagenomes</taxon>
        <taxon>ecological metagenomes</taxon>
    </lineage>
</organism>
<evidence type="ECO:0000313" key="1">
    <source>
        <dbReference type="EMBL" id="MPM70084.1"/>
    </source>
</evidence>
<dbReference type="EMBL" id="VSSQ01023260">
    <property type="protein sequence ID" value="MPM70084.1"/>
    <property type="molecule type" value="Genomic_DNA"/>
</dbReference>
<accession>A0A645C7T8</accession>
<protein>
    <submittedName>
        <fullName evidence="1">Uncharacterized protein</fullName>
    </submittedName>
</protein>
<sequence length="47" mass="5353">MPEQTATVHTYRVGHITFIVTPVYPNGHGETIFDILLKLMKADVERL</sequence>
<reference evidence="1" key="1">
    <citation type="submission" date="2019-08" db="EMBL/GenBank/DDBJ databases">
        <authorList>
            <person name="Kucharzyk K."/>
            <person name="Murdoch R.W."/>
            <person name="Higgins S."/>
            <person name="Loffler F."/>
        </authorList>
    </citation>
    <scope>NUCLEOTIDE SEQUENCE</scope>
</reference>